<dbReference type="EMBL" id="QTTY01000020">
    <property type="protein sequence ID" value="REF32358.1"/>
    <property type="molecule type" value="Genomic_DNA"/>
</dbReference>
<gene>
    <name evidence="7" type="ORF">DET55_12082</name>
</gene>
<organism evidence="7 8">
    <name type="scientific">Bacillus mycoides</name>
    <dbReference type="NCBI Taxonomy" id="1405"/>
    <lineage>
        <taxon>Bacteria</taxon>
        <taxon>Bacillati</taxon>
        <taxon>Bacillota</taxon>
        <taxon>Bacilli</taxon>
        <taxon>Bacillales</taxon>
        <taxon>Bacillaceae</taxon>
        <taxon>Bacillus</taxon>
        <taxon>Bacillus cereus group</taxon>
    </lineage>
</organism>
<evidence type="ECO:0000256" key="2">
    <source>
        <dbReference type="ARBA" id="ARBA00005695"/>
    </source>
</evidence>
<dbReference type="PANTHER" id="PTHR30290">
    <property type="entry name" value="PERIPLASMIC BINDING COMPONENT OF ABC TRANSPORTER"/>
    <property type="match status" value="1"/>
</dbReference>
<dbReference type="PIRSF" id="PIRSF002741">
    <property type="entry name" value="MppA"/>
    <property type="match status" value="1"/>
</dbReference>
<evidence type="ECO:0000256" key="3">
    <source>
        <dbReference type="ARBA" id="ARBA00022729"/>
    </source>
</evidence>
<dbReference type="PANTHER" id="PTHR30290:SF59">
    <property type="entry name" value="OLIGOPEPTIDE ABC TRANSPORTER,SUBSTRATE-BINDING PROTEIN"/>
    <property type="match status" value="1"/>
</dbReference>
<accession>A0A3D9USE1</accession>
<evidence type="ECO:0000256" key="1">
    <source>
        <dbReference type="ARBA" id="ARBA00004193"/>
    </source>
</evidence>
<keyword evidence="3 5" id="KW-0732">Signal</keyword>
<feature type="domain" description="Solute-binding protein family 5" evidence="6">
    <location>
        <begin position="88"/>
        <end position="445"/>
    </location>
</feature>
<dbReference type="RefSeq" id="WP_113936676.1">
    <property type="nucleotide sequence ID" value="NZ_QTTY01000020.1"/>
</dbReference>
<feature type="signal peptide" evidence="5">
    <location>
        <begin position="1"/>
        <end position="18"/>
    </location>
</feature>
<reference evidence="7 8" key="1">
    <citation type="submission" date="2018-08" db="EMBL/GenBank/DDBJ databases">
        <title>Freshwater and sediment microbial communities from various areas in North America, analyzing microbe dynamics in response to fracking.</title>
        <authorList>
            <person name="Lamendella R."/>
        </authorList>
    </citation>
    <scope>NUCLEOTIDE SEQUENCE [LARGE SCALE GENOMIC DNA]</scope>
    <source>
        <strain evidence="7 8">DB-1</strain>
    </source>
</reference>
<dbReference type="PROSITE" id="PS51257">
    <property type="entry name" value="PROKAR_LIPOPROTEIN"/>
    <property type="match status" value="1"/>
</dbReference>
<evidence type="ECO:0000256" key="5">
    <source>
        <dbReference type="SAM" id="SignalP"/>
    </source>
</evidence>
<feature type="chain" id="PRO_5039452902" evidence="5">
    <location>
        <begin position="19"/>
        <end position="530"/>
    </location>
</feature>
<dbReference type="Proteomes" id="UP000256530">
    <property type="component" value="Unassembled WGS sequence"/>
</dbReference>
<dbReference type="Pfam" id="PF00496">
    <property type="entry name" value="SBP_bac_5"/>
    <property type="match status" value="1"/>
</dbReference>
<dbReference type="CDD" id="cd00995">
    <property type="entry name" value="PBP2_NikA_DppA_OppA_like"/>
    <property type="match status" value="1"/>
</dbReference>
<protein>
    <submittedName>
        <fullName evidence="7">Peptide/nickel transport system substrate-binding protein</fullName>
    </submittedName>
</protein>
<dbReference type="AlphaFoldDB" id="A0A3D9USE1"/>
<dbReference type="SUPFAM" id="SSF53850">
    <property type="entry name" value="Periplasmic binding protein-like II"/>
    <property type="match status" value="1"/>
</dbReference>
<dbReference type="InterPro" id="IPR030678">
    <property type="entry name" value="Peptide/Ni-bd"/>
</dbReference>
<comment type="subcellular location">
    <subcellularLocation>
        <location evidence="1">Cell membrane</location>
        <topology evidence="1">Lipid-anchor</topology>
    </subcellularLocation>
</comment>
<dbReference type="Gene3D" id="3.90.76.10">
    <property type="entry name" value="Dipeptide-binding Protein, Domain 1"/>
    <property type="match status" value="1"/>
</dbReference>
<name>A0A3D9USE1_BACMY</name>
<comment type="caution">
    <text evidence="7">The sequence shown here is derived from an EMBL/GenBank/DDBJ whole genome shotgun (WGS) entry which is preliminary data.</text>
</comment>
<dbReference type="PROSITE" id="PS01040">
    <property type="entry name" value="SBP_BACTERIAL_5"/>
    <property type="match status" value="1"/>
</dbReference>
<dbReference type="Gene3D" id="3.10.105.10">
    <property type="entry name" value="Dipeptide-binding Protein, Domain 3"/>
    <property type="match status" value="1"/>
</dbReference>
<evidence type="ECO:0000256" key="4">
    <source>
        <dbReference type="SAM" id="MobiDB-lite"/>
    </source>
</evidence>
<dbReference type="GO" id="GO:0042597">
    <property type="term" value="C:periplasmic space"/>
    <property type="evidence" value="ECO:0007669"/>
    <property type="project" value="UniProtKB-ARBA"/>
</dbReference>
<dbReference type="FunFam" id="3.90.76.10:FF:000004">
    <property type="entry name" value="Peptide ABC transporter substrate-binding protein"/>
    <property type="match status" value="1"/>
</dbReference>
<evidence type="ECO:0000313" key="7">
    <source>
        <dbReference type="EMBL" id="REF32358.1"/>
    </source>
</evidence>
<proteinExistence type="inferred from homology"/>
<comment type="similarity">
    <text evidence="2">Belongs to the bacterial solute-binding protein 5 family.</text>
</comment>
<evidence type="ECO:0000259" key="6">
    <source>
        <dbReference type="Pfam" id="PF00496"/>
    </source>
</evidence>
<feature type="region of interest" description="Disordered" evidence="4">
    <location>
        <begin position="25"/>
        <end position="50"/>
    </location>
</feature>
<dbReference type="Gene3D" id="3.40.190.10">
    <property type="entry name" value="Periplasmic binding protein-like II"/>
    <property type="match status" value="1"/>
</dbReference>
<dbReference type="GO" id="GO:1904680">
    <property type="term" value="F:peptide transmembrane transporter activity"/>
    <property type="evidence" value="ECO:0007669"/>
    <property type="project" value="TreeGrafter"/>
</dbReference>
<evidence type="ECO:0000313" key="8">
    <source>
        <dbReference type="Proteomes" id="UP000256530"/>
    </source>
</evidence>
<dbReference type="InterPro" id="IPR023765">
    <property type="entry name" value="SBP_5_CS"/>
</dbReference>
<dbReference type="InterPro" id="IPR039424">
    <property type="entry name" value="SBP_5"/>
</dbReference>
<dbReference type="GO" id="GO:0015833">
    <property type="term" value="P:peptide transport"/>
    <property type="evidence" value="ECO:0007669"/>
    <property type="project" value="TreeGrafter"/>
</dbReference>
<sequence>MKKLFALPFVLLLFIALAACSGEKDSSKQANTSKSGTPKDGGTLTVGVSDNPDTMNPLYANDRVSLTIQQALYAPLYHMEDGKKKFVLAESFTPSEDQLTWTLKLKDNLKWHDGKKITSDDIVFTFQSILDEKQNSSSRENFIFKGKPLEVKKVDELTTQFVLPQVSASFEGVMNDFFPIPKHVFEGEADLVKSKKNLQPVGSGPFKFKEYKSDEYVALDRFDDYVGGKAKLDSIVYRVVKDRNTANVSLQNGQINMKMIEPQDFKKLDSTGNFSMVTFPEGRLFYLSYNQNTDLMKKKEVRQAIAHALDKKEMINSAFVSSQFAEPANSILTPDAMYYAKDIKDYKYDKKEAKDLLAKAGVKDKEKVRVMYVTNNKIMESLALYTQQKLQEVGLEVELNALDASAASEKGLDKENKEYDITFGGYIMGPEPDSYKSLFLSNAEYNYARYKNADFDKLWEEAAVETDKTKRAELYHKIQDTAREDLPYLPIAYPKAVIAVDKKFDGLKEAKAIPVTMFEDLSKIYRRFMK</sequence>
<dbReference type="InterPro" id="IPR000914">
    <property type="entry name" value="SBP_5_dom"/>
</dbReference>
<dbReference type="GO" id="GO:0043190">
    <property type="term" value="C:ATP-binding cassette (ABC) transporter complex"/>
    <property type="evidence" value="ECO:0007669"/>
    <property type="project" value="InterPro"/>
</dbReference>